<feature type="domain" description="RNA polymerase sigma-70 region 2" evidence="5">
    <location>
        <begin position="24"/>
        <end position="92"/>
    </location>
</feature>
<gene>
    <name evidence="7" type="ORF">D1164_20745</name>
</gene>
<dbReference type="NCBIfam" id="TIGR02985">
    <property type="entry name" value="Sig70_bacteroi1"/>
    <property type="match status" value="1"/>
</dbReference>
<reference evidence="7 8" key="1">
    <citation type="journal article" date="2015" name="Int. J. Syst. Evol. Microbiol.">
        <title>Mariniphaga sediminis sp. nov., isolated from coastal sediment.</title>
        <authorList>
            <person name="Wang F.Q."/>
            <person name="Shen Q.Y."/>
            <person name="Chen G.J."/>
            <person name="Du Z.J."/>
        </authorList>
    </citation>
    <scope>NUCLEOTIDE SEQUENCE [LARGE SCALE GENOMIC DNA]</scope>
    <source>
        <strain evidence="7 8">SY21</strain>
    </source>
</reference>
<dbReference type="InterPro" id="IPR036388">
    <property type="entry name" value="WH-like_DNA-bd_sf"/>
</dbReference>
<dbReference type="InterPro" id="IPR013325">
    <property type="entry name" value="RNA_pol_sigma_r2"/>
</dbReference>
<evidence type="ECO:0000256" key="1">
    <source>
        <dbReference type="ARBA" id="ARBA00010641"/>
    </source>
</evidence>
<organism evidence="7 8">
    <name type="scientific">Mariniphaga sediminis</name>
    <dbReference type="NCBI Taxonomy" id="1628158"/>
    <lineage>
        <taxon>Bacteria</taxon>
        <taxon>Pseudomonadati</taxon>
        <taxon>Bacteroidota</taxon>
        <taxon>Bacteroidia</taxon>
        <taxon>Marinilabiliales</taxon>
        <taxon>Prolixibacteraceae</taxon>
        <taxon>Mariniphaga</taxon>
    </lineage>
</organism>
<evidence type="ECO:0000256" key="4">
    <source>
        <dbReference type="ARBA" id="ARBA00023163"/>
    </source>
</evidence>
<dbReference type="EMBL" id="QWET01000023">
    <property type="protein sequence ID" value="RIH63283.1"/>
    <property type="molecule type" value="Genomic_DNA"/>
</dbReference>
<dbReference type="PANTHER" id="PTHR43133">
    <property type="entry name" value="RNA POLYMERASE ECF-TYPE SIGMA FACTO"/>
    <property type="match status" value="1"/>
</dbReference>
<dbReference type="Pfam" id="PF04542">
    <property type="entry name" value="Sigma70_r2"/>
    <property type="match status" value="1"/>
</dbReference>
<dbReference type="InterPro" id="IPR039425">
    <property type="entry name" value="RNA_pol_sigma-70-like"/>
</dbReference>
<name>A0A399CVL1_9BACT</name>
<dbReference type="OrthoDB" id="1100095at2"/>
<dbReference type="GO" id="GO:0016987">
    <property type="term" value="F:sigma factor activity"/>
    <property type="evidence" value="ECO:0007669"/>
    <property type="project" value="UniProtKB-KW"/>
</dbReference>
<keyword evidence="8" id="KW-1185">Reference proteome</keyword>
<dbReference type="InterPro" id="IPR007627">
    <property type="entry name" value="RNA_pol_sigma70_r2"/>
</dbReference>
<dbReference type="GO" id="GO:0006352">
    <property type="term" value="P:DNA-templated transcription initiation"/>
    <property type="evidence" value="ECO:0007669"/>
    <property type="project" value="InterPro"/>
</dbReference>
<evidence type="ECO:0000313" key="7">
    <source>
        <dbReference type="EMBL" id="RIH63283.1"/>
    </source>
</evidence>
<comment type="similarity">
    <text evidence="1">Belongs to the sigma-70 factor family. ECF subfamily.</text>
</comment>
<keyword evidence="4" id="KW-0804">Transcription</keyword>
<dbReference type="InterPro" id="IPR013324">
    <property type="entry name" value="RNA_pol_sigma_r3/r4-like"/>
</dbReference>
<dbReference type="CDD" id="cd06171">
    <property type="entry name" value="Sigma70_r4"/>
    <property type="match status" value="1"/>
</dbReference>
<dbReference type="SUPFAM" id="SSF88946">
    <property type="entry name" value="Sigma2 domain of RNA polymerase sigma factors"/>
    <property type="match status" value="1"/>
</dbReference>
<evidence type="ECO:0000259" key="5">
    <source>
        <dbReference type="Pfam" id="PF04542"/>
    </source>
</evidence>
<evidence type="ECO:0000259" key="6">
    <source>
        <dbReference type="Pfam" id="PF08281"/>
    </source>
</evidence>
<dbReference type="Proteomes" id="UP000266441">
    <property type="component" value="Unassembled WGS sequence"/>
</dbReference>
<dbReference type="InterPro" id="IPR014284">
    <property type="entry name" value="RNA_pol_sigma-70_dom"/>
</dbReference>
<dbReference type="NCBIfam" id="TIGR02937">
    <property type="entry name" value="sigma70-ECF"/>
    <property type="match status" value="1"/>
</dbReference>
<proteinExistence type="inferred from homology"/>
<dbReference type="RefSeq" id="WP_119351824.1">
    <property type="nucleotide sequence ID" value="NZ_QWET01000023.1"/>
</dbReference>
<accession>A0A399CVL1</accession>
<dbReference type="Pfam" id="PF08281">
    <property type="entry name" value="Sigma70_r4_2"/>
    <property type="match status" value="1"/>
</dbReference>
<dbReference type="Gene3D" id="1.10.10.10">
    <property type="entry name" value="Winged helix-like DNA-binding domain superfamily/Winged helix DNA-binding domain"/>
    <property type="match status" value="1"/>
</dbReference>
<dbReference type="SUPFAM" id="SSF88659">
    <property type="entry name" value="Sigma3 and sigma4 domains of RNA polymerase sigma factors"/>
    <property type="match status" value="1"/>
</dbReference>
<dbReference type="PANTHER" id="PTHR43133:SF46">
    <property type="entry name" value="RNA POLYMERASE SIGMA-70 FACTOR ECF SUBFAMILY"/>
    <property type="match status" value="1"/>
</dbReference>
<evidence type="ECO:0000313" key="8">
    <source>
        <dbReference type="Proteomes" id="UP000266441"/>
    </source>
</evidence>
<keyword evidence="2" id="KW-0805">Transcription regulation</keyword>
<comment type="caution">
    <text evidence="7">The sequence shown here is derived from an EMBL/GenBank/DDBJ whole genome shotgun (WGS) entry which is preliminary data.</text>
</comment>
<feature type="domain" description="RNA polymerase sigma factor 70 region 4 type 2" evidence="6">
    <location>
        <begin position="119"/>
        <end position="170"/>
    </location>
</feature>
<dbReference type="GO" id="GO:0003677">
    <property type="term" value="F:DNA binding"/>
    <property type="evidence" value="ECO:0007669"/>
    <property type="project" value="InterPro"/>
</dbReference>
<dbReference type="AlphaFoldDB" id="A0A399CVL1"/>
<evidence type="ECO:0000256" key="3">
    <source>
        <dbReference type="ARBA" id="ARBA00023082"/>
    </source>
</evidence>
<dbReference type="InterPro" id="IPR013249">
    <property type="entry name" value="RNA_pol_sigma70_r4_t2"/>
</dbReference>
<protein>
    <submittedName>
        <fullName evidence="7">RNA polymerase sigma-70 factor</fullName>
    </submittedName>
</protein>
<sequence length="191" mass="22584">MIDIADPNIFRHIREGDEAAFSRLFDGYYSSLCFFAHKYLGDMDLSRSLVQQVFVDLWVKREKTKIIYTVKSYLYQTVKNRCIDFLRKEKRTADIPESAEIQNQVPFRDLVEEAELNDRINQSINELPEKCREIFLLCRFEGLKYAEIAQKLNISVKTVEMQMGIALKKMRENLSDYQMVNLLIFVFSKKK</sequence>
<dbReference type="Gene3D" id="1.10.1740.10">
    <property type="match status" value="1"/>
</dbReference>
<evidence type="ECO:0000256" key="2">
    <source>
        <dbReference type="ARBA" id="ARBA00023015"/>
    </source>
</evidence>
<keyword evidence="3" id="KW-0731">Sigma factor</keyword>
<dbReference type="InterPro" id="IPR014327">
    <property type="entry name" value="RNA_pol_sigma70_bacteroid"/>
</dbReference>